<accession>A0A5C4UST8</accession>
<dbReference type="InterPro" id="IPR035434">
    <property type="entry name" value="GCL_bact_plant"/>
</dbReference>
<reference evidence="7 8" key="1">
    <citation type="submission" date="2019-06" db="EMBL/GenBank/DDBJ databases">
        <title>Draft genome of Streptomyces sedi sp. JCM16909.</title>
        <authorList>
            <person name="Klykleung N."/>
            <person name="Tanasupawat S."/>
            <person name="Kudo T."/>
            <person name="Yuki M."/>
            <person name="Ohkuma M."/>
        </authorList>
    </citation>
    <scope>NUCLEOTIDE SEQUENCE [LARGE SCALE GENOMIC DNA]</scope>
    <source>
        <strain evidence="7 8">JCM 16909</strain>
    </source>
</reference>
<keyword evidence="2 5" id="KW-0547">Nucleotide-binding</keyword>
<dbReference type="GO" id="GO:0004357">
    <property type="term" value="F:glutamate-cysteine ligase activity"/>
    <property type="evidence" value="ECO:0007669"/>
    <property type="project" value="UniProtKB-UniRule"/>
</dbReference>
<evidence type="ECO:0000256" key="1">
    <source>
        <dbReference type="ARBA" id="ARBA00022598"/>
    </source>
</evidence>
<dbReference type="OrthoDB" id="9780152at2"/>
<proteinExistence type="inferred from homology"/>
<keyword evidence="3 5" id="KW-0067">ATP-binding</keyword>
<evidence type="ECO:0000256" key="6">
    <source>
        <dbReference type="SAM" id="MobiDB-lite"/>
    </source>
</evidence>
<dbReference type="RefSeq" id="WP_139648516.1">
    <property type="nucleotide sequence ID" value="NZ_BAAAZS010000154.1"/>
</dbReference>
<comment type="catalytic activity">
    <reaction evidence="4 5">
        <text>L-cysteine + L-glutamate + ATP = gamma-L-glutamyl-L-cysteine + ADP + phosphate + H(+)</text>
        <dbReference type="Rhea" id="RHEA:13285"/>
        <dbReference type="ChEBI" id="CHEBI:15378"/>
        <dbReference type="ChEBI" id="CHEBI:29985"/>
        <dbReference type="ChEBI" id="CHEBI:30616"/>
        <dbReference type="ChEBI" id="CHEBI:35235"/>
        <dbReference type="ChEBI" id="CHEBI:43474"/>
        <dbReference type="ChEBI" id="CHEBI:58173"/>
        <dbReference type="ChEBI" id="CHEBI:456216"/>
        <dbReference type="EC" id="6.3.2.2"/>
    </reaction>
</comment>
<evidence type="ECO:0000256" key="4">
    <source>
        <dbReference type="ARBA" id="ARBA00048819"/>
    </source>
</evidence>
<dbReference type="EC" id="6.3.2.2" evidence="5"/>
<dbReference type="GO" id="GO:0052699">
    <property type="term" value="P:ergothioneine biosynthetic process"/>
    <property type="evidence" value="ECO:0007669"/>
    <property type="project" value="UniProtKB-UniRule"/>
</dbReference>
<dbReference type="Pfam" id="PF04107">
    <property type="entry name" value="GCS2"/>
    <property type="match status" value="1"/>
</dbReference>
<evidence type="ECO:0000313" key="8">
    <source>
        <dbReference type="Proteomes" id="UP000311713"/>
    </source>
</evidence>
<keyword evidence="1 5" id="KW-0436">Ligase</keyword>
<comment type="caution">
    <text evidence="7">The sequence shown here is derived from an EMBL/GenBank/DDBJ whole genome shotgun (WGS) entry which is preliminary data.</text>
</comment>
<sequence>MASEASRPAHTPDPAHTPHRAHPPGSARRPDPPGTADPAHAPGYPTDDARPLGESEALAHVAARCLAPGPPARTGVELEWLVRRGDDPGAAVPPDASRAALDRLATAGRLPGGGRLTREPGGQVEISSAPADSLAACVAATRADLERLRAALADAGLVTAGLGLDPFRDSPRVLDHPRYRAMERFFDRQGPAGRLVMRATASVQISLDAGDDSEGPDGYRARWALAHRLGPVLTAAFANSPLHLGRPTGWRSTRQALWTRVDPGRTRPATPGDADGEDPRALWARYALDASLLCVRRPAPASWNAPPDHSFRSWLRGRTGDGPSAGDGPGAGEHRPRSSEGAGASADSRPPTPPGLDDLDYHLGTLFPPVRPRGWFELRMIDAQPDDGWIVPLAVTSALMDDPRAAEAAWSATAPLTRGRALPALDIWLRAARHGPSDPEIGAAVLACFAAADTALARQPGARELRDAVAAFADRHAARGRCPADDQLDALEARAPGRTPPTTPRERRRHPRRLAAQEATE</sequence>
<gene>
    <name evidence="5" type="primary">egtA</name>
    <name evidence="7" type="ORF">FH715_23280</name>
</gene>
<evidence type="ECO:0000256" key="5">
    <source>
        <dbReference type="HAMAP-Rule" id="MF_02034"/>
    </source>
</evidence>
<name>A0A5C4UST8_9ACTN</name>
<comment type="function">
    <text evidence="5">Catalyzes the synthesis of gamma-glutamylcysteine (gamma-GC). This compound is used as substrate for the biosynthesis of the low-molecular thiol compound ergothioneine.</text>
</comment>
<comment type="pathway">
    <text evidence="5">Amino-acid biosynthesis; ergothioneine biosynthesis.</text>
</comment>
<dbReference type="Proteomes" id="UP000311713">
    <property type="component" value="Unassembled WGS sequence"/>
</dbReference>
<evidence type="ECO:0000256" key="3">
    <source>
        <dbReference type="ARBA" id="ARBA00022840"/>
    </source>
</evidence>
<dbReference type="PIRSF" id="PIRSF017901">
    <property type="entry name" value="GCL"/>
    <property type="match status" value="1"/>
</dbReference>
<organism evidence="7 8">
    <name type="scientific">Streptomyces sedi</name>
    <dbReference type="NCBI Taxonomy" id="555059"/>
    <lineage>
        <taxon>Bacteria</taxon>
        <taxon>Bacillati</taxon>
        <taxon>Actinomycetota</taxon>
        <taxon>Actinomycetes</taxon>
        <taxon>Kitasatosporales</taxon>
        <taxon>Streptomycetaceae</taxon>
        <taxon>Streptomyces</taxon>
    </lineage>
</organism>
<dbReference type="GO" id="GO:0006750">
    <property type="term" value="P:glutathione biosynthetic process"/>
    <property type="evidence" value="ECO:0007669"/>
    <property type="project" value="InterPro"/>
</dbReference>
<feature type="region of interest" description="Disordered" evidence="6">
    <location>
        <begin position="255"/>
        <end position="278"/>
    </location>
</feature>
<dbReference type="HAMAP" id="MF_02034">
    <property type="entry name" value="EgtA"/>
    <property type="match status" value="1"/>
</dbReference>
<dbReference type="InterPro" id="IPR006336">
    <property type="entry name" value="GCS2"/>
</dbReference>
<dbReference type="SUPFAM" id="SSF55931">
    <property type="entry name" value="Glutamine synthetase/guanido kinase"/>
    <property type="match status" value="1"/>
</dbReference>
<dbReference type="UniPathway" id="UPA01014"/>
<feature type="region of interest" description="Disordered" evidence="6">
    <location>
        <begin position="302"/>
        <end position="360"/>
    </location>
</feature>
<feature type="region of interest" description="Disordered" evidence="6">
    <location>
        <begin position="481"/>
        <end position="521"/>
    </location>
</feature>
<protein>
    <recommendedName>
        <fullName evidence="5">Glutamate--cysteine ligase EgtA</fullName>
        <ecNumber evidence="5">6.3.2.2</ecNumber>
    </recommendedName>
    <alternativeName>
        <fullName evidence="5">Gamma-glutamylcysteine synthase</fullName>
        <shortName evidence="5">GCS</shortName>
        <shortName evidence="5">Gamma-ECS</shortName>
    </alternativeName>
</protein>
<dbReference type="PANTHER" id="PTHR34378">
    <property type="entry name" value="GLUTAMATE--CYSTEINE LIGASE, CHLOROPLASTIC"/>
    <property type="match status" value="1"/>
</dbReference>
<dbReference type="InterPro" id="IPR014746">
    <property type="entry name" value="Gln_synth/guanido_kin_cat_dom"/>
</dbReference>
<feature type="region of interest" description="Disordered" evidence="6">
    <location>
        <begin position="1"/>
        <end position="54"/>
    </location>
</feature>
<evidence type="ECO:0000256" key="2">
    <source>
        <dbReference type="ARBA" id="ARBA00022741"/>
    </source>
</evidence>
<dbReference type="Gene3D" id="3.30.590.20">
    <property type="match status" value="1"/>
</dbReference>
<dbReference type="PANTHER" id="PTHR34378:SF1">
    <property type="entry name" value="GLUTAMATE--CYSTEINE LIGASE, CHLOROPLASTIC"/>
    <property type="match status" value="1"/>
</dbReference>
<dbReference type="InterPro" id="IPR017809">
    <property type="entry name" value="EgtA_Actinobacteria"/>
</dbReference>
<dbReference type="AlphaFoldDB" id="A0A5C4UST8"/>
<dbReference type="EMBL" id="VDGT01000021">
    <property type="protein sequence ID" value="TNM26677.1"/>
    <property type="molecule type" value="Genomic_DNA"/>
</dbReference>
<dbReference type="GO" id="GO:0005524">
    <property type="term" value="F:ATP binding"/>
    <property type="evidence" value="ECO:0007669"/>
    <property type="project" value="UniProtKB-UniRule"/>
</dbReference>
<keyword evidence="8" id="KW-1185">Reference proteome</keyword>
<evidence type="ECO:0000313" key="7">
    <source>
        <dbReference type="EMBL" id="TNM26677.1"/>
    </source>
</evidence>
<comment type="similarity">
    <text evidence="5">Belongs to the glutamate--cysteine ligase type 2 family. EgtA subfamily.</text>
</comment>